<sequence>MSSVMKYKDYIGSVEFSEEDQLFYGKVLGIHSLISYEGESAKELIQDFHEAVDDYLELCVEKRIEPEKAYRYKGVHAISIYPTK</sequence>
<evidence type="ECO:0000313" key="2">
    <source>
        <dbReference type="Proteomes" id="UP000095597"/>
    </source>
</evidence>
<name>A0A173SEH7_9FIRM</name>
<dbReference type="AlphaFoldDB" id="A0A173SEH7"/>
<dbReference type="InterPro" id="IPR035069">
    <property type="entry name" value="TTHA1013/TTHA0281-like"/>
</dbReference>
<dbReference type="SUPFAM" id="SSF143100">
    <property type="entry name" value="TTHA1013/TTHA0281-like"/>
    <property type="match status" value="1"/>
</dbReference>
<gene>
    <name evidence="1" type="ORF">ERS852573_00967</name>
</gene>
<dbReference type="Proteomes" id="UP000095597">
    <property type="component" value="Unassembled WGS sequence"/>
</dbReference>
<organism evidence="1 2">
    <name type="scientific">Dorea longicatena</name>
    <dbReference type="NCBI Taxonomy" id="88431"/>
    <lineage>
        <taxon>Bacteria</taxon>
        <taxon>Bacillati</taxon>
        <taxon>Bacillota</taxon>
        <taxon>Clostridia</taxon>
        <taxon>Lachnospirales</taxon>
        <taxon>Lachnospiraceae</taxon>
        <taxon>Dorea</taxon>
    </lineage>
</organism>
<reference evidence="1 2" key="1">
    <citation type="submission" date="2015-09" db="EMBL/GenBank/DDBJ databases">
        <authorList>
            <consortium name="Pathogen Informatics"/>
        </authorList>
    </citation>
    <scope>NUCLEOTIDE SEQUENCE [LARGE SCALE GENOMIC DNA]</scope>
    <source>
        <strain evidence="1 2">2789STDY5834961</strain>
    </source>
</reference>
<protein>
    <submittedName>
        <fullName evidence="1">Uncharacterized protein encoded in hypervariable junctions of pilus gene clusters</fullName>
    </submittedName>
</protein>
<dbReference type="EMBL" id="CYXO01000004">
    <property type="protein sequence ID" value="CUM88227.1"/>
    <property type="molecule type" value="Genomic_DNA"/>
</dbReference>
<evidence type="ECO:0000313" key="1">
    <source>
        <dbReference type="EMBL" id="CUM88227.1"/>
    </source>
</evidence>
<dbReference type="RefSeq" id="WP_055213832.1">
    <property type="nucleotide sequence ID" value="NZ_CYXO01000004.1"/>
</dbReference>
<proteinExistence type="predicted"/>
<accession>A0A173SEH7</accession>